<keyword evidence="8" id="KW-0460">Magnesium</keyword>
<evidence type="ECO:0000256" key="5">
    <source>
        <dbReference type="ARBA" id="ARBA00022695"/>
    </source>
</evidence>
<evidence type="ECO:0000256" key="7">
    <source>
        <dbReference type="ARBA" id="ARBA00022840"/>
    </source>
</evidence>
<evidence type="ECO:0000256" key="3">
    <source>
        <dbReference type="ARBA" id="ARBA00022490"/>
    </source>
</evidence>
<dbReference type="NCBIfam" id="TIGR01510">
    <property type="entry name" value="coaD_prev_kdtB"/>
    <property type="match status" value="1"/>
</dbReference>
<dbReference type="HAMAP" id="MF_00151">
    <property type="entry name" value="PPAT_bact"/>
    <property type="match status" value="1"/>
</dbReference>
<keyword evidence="6" id="KW-0547">Nucleotide-binding</keyword>
<keyword evidence="4" id="KW-0808">Transferase</keyword>
<evidence type="ECO:0000256" key="6">
    <source>
        <dbReference type="ARBA" id="ARBA00022741"/>
    </source>
</evidence>
<protein>
    <recommendedName>
        <fullName evidence="2">Phosphopantetheine adenylyltransferase</fullName>
        <ecNumber evidence="1">2.7.7.3</ecNumber>
    </recommendedName>
</protein>
<name>A0ABZ0Z1N7_9CAUD</name>
<dbReference type="EC" id="2.7.7.3" evidence="1"/>
<dbReference type="Gene3D" id="3.40.50.620">
    <property type="entry name" value="HUPs"/>
    <property type="match status" value="1"/>
</dbReference>
<dbReference type="SUPFAM" id="SSF52374">
    <property type="entry name" value="Nucleotidylyl transferase"/>
    <property type="match status" value="1"/>
</dbReference>
<evidence type="ECO:0000256" key="8">
    <source>
        <dbReference type="ARBA" id="ARBA00022842"/>
    </source>
</evidence>
<evidence type="ECO:0000256" key="9">
    <source>
        <dbReference type="ARBA" id="ARBA00022993"/>
    </source>
</evidence>
<evidence type="ECO:0000256" key="4">
    <source>
        <dbReference type="ARBA" id="ARBA00022679"/>
    </source>
</evidence>
<dbReference type="InterPro" id="IPR001980">
    <property type="entry name" value="PPAT"/>
</dbReference>
<keyword evidence="13" id="KW-1185">Reference proteome</keyword>
<sequence length="164" mass="18632">MKKFIFPGSFDPFTNGHKAIVDQTYNLCDEFIIALATNLKKGDGLIKRSERVGIIKEIFKDYPNIKVVDISDTLISDYCKQNNIDYIVRGIRDMADFSYEKELAAENYYVGDHIQTMFVLGFCEPAGVNISSTFVRELVHYGLPIDGLVPPAVDKYIKDNNLTY</sequence>
<dbReference type="PANTHER" id="PTHR21342:SF1">
    <property type="entry name" value="PHOSPHOPANTETHEINE ADENYLYLTRANSFERASE"/>
    <property type="match status" value="1"/>
</dbReference>
<dbReference type="PRINTS" id="PR01020">
    <property type="entry name" value="LPSBIOSNTHSS"/>
</dbReference>
<evidence type="ECO:0000256" key="2">
    <source>
        <dbReference type="ARBA" id="ARBA00013868"/>
    </source>
</evidence>
<keyword evidence="7" id="KW-0067">ATP-binding</keyword>
<feature type="domain" description="Cytidyltransferase-like" evidence="11">
    <location>
        <begin position="5"/>
        <end position="137"/>
    </location>
</feature>
<keyword evidence="9" id="KW-0173">Coenzyme A biosynthesis</keyword>
<evidence type="ECO:0000259" key="11">
    <source>
        <dbReference type="Pfam" id="PF01467"/>
    </source>
</evidence>
<evidence type="ECO:0000256" key="10">
    <source>
        <dbReference type="ARBA" id="ARBA00029346"/>
    </source>
</evidence>
<comment type="catalytic activity">
    <reaction evidence="10">
        <text>(R)-4'-phosphopantetheine + ATP + H(+) = 3'-dephospho-CoA + diphosphate</text>
        <dbReference type="Rhea" id="RHEA:19801"/>
        <dbReference type="ChEBI" id="CHEBI:15378"/>
        <dbReference type="ChEBI" id="CHEBI:30616"/>
        <dbReference type="ChEBI" id="CHEBI:33019"/>
        <dbReference type="ChEBI" id="CHEBI:57328"/>
        <dbReference type="ChEBI" id="CHEBI:61723"/>
        <dbReference type="EC" id="2.7.7.3"/>
    </reaction>
</comment>
<dbReference type="Pfam" id="PF01467">
    <property type="entry name" value="CTP_transf_like"/>
    <property type="match status" value="1"/>
</dbReference>
<reference evidence="12 13" key="1">
    <citation type="submission" date="2023-11" db="EMBL/GenBank/DDBJ databases">
        <authorList>
            <person name="Cook R."/>
            <person name="Crisci M."/>
            <person name="Pye H."/>
            <person name="Adriaenssens E."/>
            <person name="Santini J."/>
        </authorList>
    </citation>
    <scope>NUCLEOTIDE SEQUENCE [LARGE SCALE GENOMIC DNA]</scope>
    <source>
        <strain evidence="12">Lak_Megaphage_RVC_JS4_GC31</strain>
    </source>
</reference>
<organism evidence="12 13">
    <name type="scientific">phage Lak_Megaphage_RVC_JS4_GC31</name>
    <dbReference type="NCBI Taxonomy" id="3109228"/>
    <lineage>
        <taxon>Viruses</taxon>
        <taxon>Duplodnaviria</taxon>
        <taxon>Heunggongvirae</taxon>
        <taxon>Uroviricota</taxon>
        <taxon>Caudoviricetes</taxon>
        <taxon>Caudoviricetes code 15 clade</taxon>
    </lineage>
</organism>
<dbReference type="EMBL" id="OR769222">
    <property type="protein sequence ID" value="WQJ53061.1"/>
    <property type="molecule type" value="Genomic_DNA"/>
</dbReference>
<dbReference type="PANTHER" id="PTHR21342">
    <property type="entry name" value="PHOSPHOPANTETHEINE ADENYLYLTRANSFERASE"/>
    <property type="match status" value="1"/>
</dbReference>
<proteinExistence type="inferred from homology"/>
<evidence type="ECO:0000256" key="1">
    <source>
        <dbReference type="ARBA" id="ARBA00012392"/>
    </source>
</evidence>
<evidence type="ECO:0000313" key="13">
    <source>
        <dbReference type="Proteomes" id="UP001349343"/>
    </source>
</evidence>
<dbReference type="InterPro" id="IPR004821">
    <property type="entry name" value="Cyt_trans-like"/>
</dbReference>
<keyword evidence="3" id="KW-0963">Cytoplasm</keyword>
<accession>A0ABZ0Z1N7</accession>
<evidence type="ECO:0000313" key="12">
    <source>
        <dbReference type="EMBL" id="WQJ53061.1"/>
    </source>
</evidence>
<dbReference type="Proteomes" id="UP001349343">
    <property type="component" value="Segment"/>
</dbReference>
<keyword evidence="5" id="KW-0548">Nucleotidyltransferase</keyword>
<dbReference type="NCBIfam" id="TIGR00125">
    <property type="entry name" value="cyt_tran_rel"/>
    <property type="match status" value="1"/>
</dbReference>
<dbReference type="InterPro" id="IPR014729">
    <property type="entry name" value="Rossmann-like_a/b/a_fold"/>
</dbReference>